<evidence type="ECO:0000256" key="5">
    <source>
        <dbReference type="PROSITE-ProRule" id="PRU00277"/>
    </source>
</evidence>
<dbReference type="PANTHER" id="PTHR47861">
    <property type="entry name" value="FKBP-TYPE PEPTIDYL-PROLYL CIS-TRANS ISOMERASE SLYD"/>
    <property type="match status" value="1"/>
</dbReference>
<evidence type="ECO:0000256" key="4">
    <source>
        <dbReference type="ARBA" id="ARBA00023235"/>
    </source>
</evidence>
<dbReference type="GO" id="GO:0016853">
    <property type="term" value="F:isomerase activity"/>
    <property type="evidence" value="ECO:0007669"/>
    <property type="project" value="UniProtKB-KW"/>
</dbReference>
<reference evidence="9" key="1">
    <citation type="journal article" date="2019" name="Int. J. Syst. Evol. Microbiol.">
        <title>The Global Catalogue of Microorganisms (GCM) 10K type strain sequencing project: providing services to taxonomists for standard genome sequencing and annotation.</title>
        <authorList>
            <consortium name="The Broad Institute Genomics Platform"/>
            <consortium name="The Broad Institute Genome Sequencing Center for Infectious Disease"/>
            <person name="Wu L."/>
            <person name="Ma J."/>
        </authorList>
    </citation>
    <scope>NUCLEOTIDE SEQUENCE [LARGE SCALE GENOMIC DNA]</scope>
    <source>
        <strain evidence="9">CECT 8570</strain>
    </source>
</reference>
<comment type="caution">
    <text evidence="8">The sequence shown here is derived from an EMBL/GenBank/DDBJ whole genome shotgun (WGS) entry which is preliminary data.</text>
</comment>
<dbReference type="Gene3D" id="2.40.10.330">
    <property type="match status" value="1"/>
</dbReference>
<evidence type="ECO:0000313" key="9">
    <source>
        <dbReference type="Proteomes" id="UP001595840"/>
    </source>
</evidence>
<evidence type="ECO:0000313" key="8">
    <source>
        <dbReference type="EMBL" id="MFC4364375.1"/>
    </source>
</evidence>
<accession>A0ABV8VB08</accession>
<dbReference type="EC" id="5.2.1.8" evidence="6"/>
<evidence type="ECO:0000256" key="3">
    <source>
        <dbReference type="ARBA" id="ARBA00023110"/>
    </source>
</evidence>
<evidence type="ECO:0000256" key="2">
    <source>
        <dbReference type="ARBA" id="ARBA00006577"/>
    </source>
</evidence>
<dbReference type="EMBL" id="JBHSCX010000025">
    <property type="protein sequence ID" value="MFC4364375.1"/>
    <property type="molecule type" value="Genomic_DNA"/>
</dbReference>
<gene>
    <name evidence="8" type="ORF">ACFOX3_18855</name>
</gene>
<comment type="catalytic activity">
    <reaction evidence="1 5 6">
        <text>[protein]-peptidylproline (omega=180) = [protein]-peptidylproline (omega=0)</text>
        <dbReference type="Rhea" id="RHEA:16237"/>
        <dbReference type="Rhea" id="RHEA-COMP:10747"/>
        <dbReference type="Rhea" id="RHEA-COMP:10748"/>
        <dbReference type="ChEBI" id="CHEBI:83833"/>
        <dbReference type="ChEBI" id="CHEBI:83834"/>
        <dbReference type="EC" id="5.2.1.8"/>
    </reaction>
</comment>
<evidence type="ECO:0000256" key="1">
    <source>
        <dbReference type="ARBA" id="ARBA00000971"/>
    </source>
</evidence>
<dbReference type="RefSeq" id="WP_353958678.1">
    <property type="nucleotide sequence ID" value="NZ_JAUFQG010000004.1"/>
</dbReference>
<sequence>MSDRVVAEGSQLTIHFSLALRDGSVIDSNFDAKPATFALGDGNMLQGFERCLLGMREGQRESFVILPEHGFGQTNPNNVQVMPRTAFAADMELAEGLVVSFADAQKAELPGVITAFTAEQVTVDFNHPLAGQDIIFDVQIVSIGEES</sequence>
<dbReference type="Pfam" id="PF00254">
    <property type="entry name" value="FKBP_C"/>
    <property type="match status" value="1"/>
</dbReference>
<dbReference type="Gene3D" id="3.10.50.40">
    <property type="match status" value="1"/>
</dbReference>
<protein>
    <recommendedName>
        <fullName evidence="6">Peptidyl-prolyl cis-trans isomerase</fullName>
        <ecNumber evidence="6">5.2.1.8</ecNumber>
    </recommendedName>
</protein>
<name>A0ABV8VB08_9GAMM</name>
<dbReference type="InterPro" id="IPR001179">
    <property type="entry name" value="PPIase_FKBP_dom"/>
</dbReference>
<dbReference type="Proteomes" id="UP001595840">
    <property type="component" value="Unassembled WGS sequence"/>
</dbReference>
<comment type="similarity">
    <text evidence="2 6">Belongs to the FKBP-type PPIase family.</text>
</comment>
<dbReference type="InterPro" id="IPR048261">
    <property type="entry name" value="SlpA/SlyD-like_ins_sf"/>
</dbReference>
<feature type="domain" description="PPIase FKBP-type" evidence="7">
    <location>
        <begin position="9"/>
        <end position="97"/>
    </location>
</feature>
<dbReference type="SUPFAM" id="SSF54534">
    <property type="entry name" value="FKBP-like"/>
    <property type="match status" value="1"/>
</dbReference>
<keyword evidence="4 5" id="KW-0413">Isomerase</keyword>
<keyword evidence="3 5" id="KW-0697">Rotamase</keyword>
<dbReference type="PROSITE" id="PS50059">
    <property type="entry name" value="FKBP_PPIASE"/>
    <property type="match status" value="1"/>
</dbReference>
<proteinExistence type="inferred from homology"/>
<keyword evidence="9" id="KW-1185">Reference proteome</keyword>
<dbReference type="PANTHER" id="PTHR47861:SF4">
    <property type="entry name" value="FKBP-TYPE 16 KDA PEPTIDYL-PROLYL CIS-TRANS ISOMERASE"/>
    <property type="match status" value="1"/>
</dbReference>
<evidence type="ECO:0000259" key="7">
    <source>
        <dbReference type="PROSITE" id="PS50059"/>
    </source>
</evidence>
<organism evidence="8 9">
    <name type="scientific">Simiduia curdlanivorans</name>
    <dbReference type="NCBI Taxonomy" id="1492769"/>
    <lineage>
        <taxon>Bacteria</taxon>
        <taxon>Pseudomonadati</taxon>
        <taxon>Pseudomonadota</taxon>
        <taxon>Gammaproteobacteria</taxon>
        <taxon>Cellvibrionales</taxon>
        <taxon>Cellvibrionaceae</taxon>
        <taxon>Simiduia</taxon>
    </lineage>
</organism>
<dbReference type="InterPro" id="IPR046357">
    <property type="entry name" value="PPIase_dom_sf"/>
</dbReference>
<evidence type="ECO:0000256" key="6">
    <source>
        <dbReference type="RuleBase" id="RU003915"/>
    </source>
</evidence>